<evidence type="ECO:0000313" key="2">
    <source>
        <dbReference type="EMBL" id="MCC3808149.1"/>
    </source>
</evidence>
<dbReference type="Proteomes" id="UP000555836">
    <property type="component" value="Unassembled WGS sequence"/>
</dbReference>
<evidence type="ECO:0000313" key="1">
    <source>
        <dbReference type="EMBL" id="HAS6676444.1"/>
    </source>
</evidence>
<dbReference type="EMBL" id="JABCLD010001111">
    <property type="protein sequence ID" value="NMU26145.1"/>
    <property type="molecule type" value="Genomic_DNA"/>
</dbReference>
<evidence type="ECO:0000313" key="3">
    <source>
        <dbReference type="EMBL" id="NMU26145.1"/>
    </source>
</evidence>
<dbReference type="RefSeq" id="WP_005455283.1">
    <property type="nucleotide sequence ID" value="NZ_CABMHD010000003.1"/>
</dbReference>
<reference evidence="1" key="2">
    <citation type="journal article" date="2018" name="Genome Biol.">
        <title>SKESA: strategic k-mer extension for scrupulous assemblies.</title>
        <authorList>
            <person name="Souvorov A."/>
            <person name="Agarwala R."/>
            <person name="Lipman D.J."/>
        </authorList>
    </citation>
    <scope>NUCLEOTIDE SEQUENCE</scope>
    <source>
        <strain evidence="1">1930</strain>
    </source>
</reference>
<evidence type="ECO:0000313" key="9">
    <source>
        <dbReference type="Proteomes" id="UP000321504"/>
    </source>
</evidence>
<dbReference type="AlphaFoldDB" id="A0A072GMX8"/>
<proteinExistence type="predicted"/>
<evidence type="ECO:0000313" key="4">
    <source>
        <dbReference type="EMBL" id="NMU83684.1"/>
    </source>
</evidence>
<dbReference type="OMA" id="KKSIDWW"/>
<dbReference type="OrthoDB" id="5872855at2"/>
<evidence type="ECO:0000313" key="8">
    <source>
        <dbReference type="Proteomes" id="UP000214596"/>
    </source>
</evidence>
<evidence type="ECO:0000313" key="12">
    <source>
        <dbReference type="Proteomes" id="UP000555836"/>
    </source>
</evidence>
<dbReference type="Proteomes" id="UP000214596">
    <property type="component" value="Unassembled WGS sequence"/>
</dbReference>
<dbReference type="InterPro" id="IPR021753">
    <property type="entry name" value="DUF3319"/>
</dbReference>
<reference evidence="7 9" key="4">
    <citation type="submission" date="2019-08" db="EMBL/GenBank/DDBJ databases">
        <title>Emerging of two pre-pandemic pathogenic O4:KUT lineages of Vibrio parahaemolyticus in coastal eastern China.</title>
        <authorList>
            <person name="Yu H."/>
        </authorList>
    </citation>
    <scope>NUCLEOTIDE SEQUENCE [LARGE SCALE GENOMIC DNA]</scope>
    <source>
        <strain evidence="7 9">HZ17-383</strain>
    </source>
</reference>
<evidence type="ECO:0000313" key="7">
    <source>
        <dbReference type="EMBL" id="TXN18095.1"/>
    </source>
</evidence>
<accession>A0A072GMX8</accession>
<reference evidence="1" key="5">
    <citation type="submission" date="2019-12" db="EMBL/GenBank/DDBJ databases">
        <authorList>
            <consortium name="NCBI Pathogen Detection Project"/>
        </authorList>
    </citation>
    <scope>NUCLEOTIDE SEQUENCE</scope>
    <source>
        <strain evidence="1">1930</strain>
    </source>
</reference>
<evidence type="ECO:0000313" key="10">
    <source>
        <dbReference type="Proteomes" id="UP000464718"/>
    </source>
</evidence>
<evidence type="ECO:0000313" key="11">
    <source>
        <dbReference type="Proteomes" id="UP000518904"/>
    </source>
</evidence>
<reference evidence="6 10" key="3">
    <citation type="submission" date="2018-12" db="EMBL/GenBank/DDBJ databases">
        <title>Genomic insights into the evolutionary origins and pathogenicity of five Vibrio parahaemolyticus strains isolated from the shrimp with acute hepatopancreatic necrosis disease (AHPND).</title>
        <authorList>
            <person name="Yang Q."/>
            <person name="Dong X."/>
            <person name="Xie G."/>
            <person name="Fu S."/>
            <person name="Zou P."/>
            <person name="Sun J."/>
            <person name="Wang Y."/>
            <person name="Huang J."/>
        </authorList>
    </citation>
    <scope>NUCLEOTIDE SEQUENCE [LARGE SCALE GENOMIC DNA]</scope>
    <source>
        <strain evidence="6 10">20160303005-1</strain>
    </source>
</reference>
<name>A0A072GMX8_VIBPH</name>
<dbReference type="GeneID" id="1191576"/>
<dbReference type="EMBL" id="JACVHL010000039">
    <property type="protein sequence ID" value="MCC3808149.1"/>
    <property type="molecule type" value="Genomic_DNA"/>
</dbReference>
<organism evidence="4 11">
    <name type="scientific">Vibrio parahaemolyticus</name>
    <dbReference type="NCBI Taxonomy" id="670"/>
    <lineage>
        <taxon>Bacteria</taxon>
        <taxon>Pseudomonadati</taxon>
        <taxon>Pseudomonadota</taxon>
        <taxon>Gammaproteobacteria</taxon>
        <taxon>Vibrionales</taxon>
        <taxon>Vibrionaceae</taxon>
        <taxon>Vibrio</taxon>
    </lineage>
</organism>
<dbReference type="Proteomes" id="UP000464718">
    <property type="component" value="Chromosome ii"/>
</dbReference>
<reference evidence="11 12" key="6">
    <citation type="submission" date="2020-04" db="EMBL/GenBank/DDBJ databases">
        <title>Whole-genome sequencing of Vibrio spp. from China reveals different genetic environments of blaCTX-M-14 among diverse lineages.</title>
        <authorList>
            <person name="Zheng Z."/>
            <person name="Ye L."/>
            <person name="Chen S."/>
        </authorList>
    </citation>
    <scope>NUCLEOTIDE SEQUENCE [LARGE SCALE GENOMIC DNA]</scope>
    <source>
        <strain evidence="4 11">Vb0551</strain>
        <strain evidence="3 12">Vb0574</strain>
    </source>
</reference>
<sequence length="129" mass="14226">MAISNYRGFNLQSGGPDGSIWKVKIKNHVLQGSLTAVKKSIDWWCDTASIIDPKEFASLGQRAHPTGGVQSEVFNGYTIKNDTGEPNGWYCMFNGKLIKGGKAAIQRHIEAYLVAKQKAMQAQAQQQKK</sequence>
<evidence type="ECO:0000313" key="6">
    <source>
        <dbReference type="EMBL" id="QHH12471.1"/>
    </source>
</evidence>
<dbReference type="EMBL" id="JABCLB010001107">
    <property type="protein sequence ID" value="NMU83684.1"/>
    <property type="molecule type" value="Genomic_DNA"/>
</dbReference>
<reference evidence="5 8" key="1">
    <citation type="journal article" date="2017" name="Appl. Environ. Microbiol.">
        <title>Parallel evolution of two clades of a major Atlantic endemic Vibrio parahaemolyticus pathogen lineage by independent acquisition of related pathogenicity islands.</title>
        <authorList>
            <person name="Xu F."/>
            <person name="Gonzalez-Escalona N."/>
            <person name="Drees K.P."/>
            <person name="Sebra R.P."/>
            <person name="Cooper V.S."/>
            <person name="Jones S.H."/>
            <person name="Whistler C.A."/>
        </authorList>
    </citation>
    <scope>NUCLEOTIDE SEQUENCE [LARGE SCALE GENOMIC DNA]</scope>
    <source>
        <strain evidence="5 8">MAVP-3</strain>
    </source>
</reference>
<dbReference type="EMBL" id="NIXT01000762">
    <property type="protein sequence ID" value="OXE32237.1"/>
    <property type="molecule type" value="Genomic_DNA"/>
</dbReference>
<dbReference type="STRING" id="670.ACZ92_07580"/>
<dbReference type="Proteomes" id="UP000321504">
    <property type="component" value="Unassembled WGS sequence"/>
</dbReference>
<reference evidence="2" key="7">
    <citation type="submission" date="2020-09" db="EMBL/GenBank/DDBJ databases">
        <title>Genome sequence of Vibrio parahaemolyticus isolates.</title>
        <authorList>
            <person name="Hammerl J.A."/>
            <person name="Strauch E."/>
        </authorList>
    </citation>
    <scope>NUCLEOTIDE SEQUENCE</scope>
    <source>
        <strain evidence="2">17-VB00146</strain>
    </source>
</reference>
<dbReference type="Proteomes" id="UP000518904">
    <property type="component" value="Unassembled WGS sequence"/>
</dbReference>
<evidence type="ECO:0000313" key="5">
    <source>
        <dbReference type="EMBL" id="OXE32237.1"/>
    </source>
</evidence>
<dbReference type="EMBL" id="VRMQ01000001">
    <property type="protein sequence ID" value="TXN18095.1"/>
    <property type="molecule type" value="Genomic_DNA"/>
</dbReference>
<dbReference type="Pfam" id="PF11782">
    <property type="entry name" value="DUF3319"/>
    <property type="match status" value="1"/>
</dbReference>
<protein>
    <submittedName>
        <fullName evidence="4">DUF3319 domain-containing protein</fullName>
    </submittedName>
    <submittedName>
        <fullName evidence="5">Phage tail protein</fullName>
    </submittedName>
</protein>
<gene>
    <name evidence="5" type="ORF">CA163_13720</name>
    <name evidence="6" type="ORF">EHC69_24715</name>
    <name evidence="7" type="ORF">FVP01_03650</name>
    <name evidence="4" type="ORF">HKB16_12385</name>
    <name evidence="3" type="ORF">HKB21_10940</name>
    <name evidence="1" type="ORF">I7278_06450</name>
    <name evidence="2" type="ORF">IB292_24345</name>
</gene>
<dbReference type="EMBL" id="CP034299">
    <property type="protein sequence ID" value="QHH12471.1"/>
    <property type="molecule type" value="Genomic_DNA"/>
</dbReference>
<dbReference type="Proteomes" id="UP000726777">
    <property type="component" value="Unassembled WGS sequence"/>
</dbReference>
<dbReference type="Proteomes" id="UP000856022">
    <property type="component" value="Unassembled WGS sequence"/>
</dbReference>
<dbReference type="EMBL" id="DACQKT010000002">
    <property type="protein sequence ID" value="HAS6676444.1"/>
    <property type="molecule type" value="Genomic_DNA"/>
</dbReference>